<keyword evidence="6 7" id="KW-0472">Membrane</keyword>
<feature type="transmembrane region" description="Helical" evidence="7">
    <location>
        <begin position="82"/>
        <end position="102"/>
    </location>
</feature>
<comment type="subcellular location">
    <subcellularLocation>
        <location evidence="1 7">Cell membrane</location>
        <topology evidence="1 7">Multi-pass membrane protein</topology>
    </subcellularLocation>
</comment>
<evidence type="ECO:0000256" key="5">
    <source>
        <dbReference type="ARBA" id="ARBA00022989"/>
    </source>
</evidence>
<dbReference type="AlphaFoldDB" id="A0A9X4KHX9"/>
<gene>
    <name evidence="9" type="ORF">OMP38_15635</name>
</gene>
<comment type="caution">
    <text evidence="9">The sequence shown here is derived from an EMBL/GenBank/DDBJ whole genome shotgun (WGS) entry which is preliminary data.</text>
</comment>
<dbReference type="InterPro" id="IPR000515">
    <property type="entry name" value="MetI-like"/>
</dbReference>
<feature type="transmembrane region" description="Helical" evidence="7">
    <location>
        <begin position="171"/>
        <end position="189"/>
    </location>
</feature>
<dbReference type="PROSITE" id="PS50928">
    <property type="entry name" value="ABC_TM1"/>
    <property type="match status" value="1"/>
</dbReference>
<dbReference type="PANTHER" id="PTHR30193">
    <property type="entry name" value="ABC TRANSPORTER PERMEASE PROTEIN"/>
    <property type="match status" value="1"/>
</dbReference>
<feature type="domain" description="ABC transmembrane type-1" evidence="8">
    <location>
        <begin position="74"/>
        <end position="289"/>
    </location>
</feature>
<keyword evidence="10" id="KW-1185">Reference proteome</keyword>
<dbReference type="SUPFAM" id="SSF161098">
    <property type="entry name" value="MetI-like"/>
    <property type="match status" value="1"/>
</dbReference>
<dbReference type="EMBL" id="JAPDHZ010000003">
    <property type="protein sequence ID" value="MDG0792136.1"/>
    <property type="molecule type" value="Genomic_DNA"/>
</dbReference>
<keyword evidence="5 7" id="KW-1133">Transmembrane helix</keyword>
<feature type="transmembrane region" description="Helical" evidence="7">
    <location>
        <begin position="268"/>
        <end position="288"/>
    </location>
</feature>
<evidence type="ECO:0000256" key="6">
    <source>
        <dbReference type="ARBA" id="ARBA00023136"/>
    </source>
</evidence>
<feature type="transmembrane region" description="Helical" evidence="7">
    <location>
        <begin position="14"/>
        <end position="42"/>
    </location>
</feature>
<dbReference type="Gene3D" id="1.10.3720.10">
    <property type="entry name" value="MetI-like"/>
    <property type="match status" value="1"/>
</dbReference>
<evidence type="ECO:0000256" key="7">
    <source>
        <dbReference type="RuleBase" id="RU363032"/>
    </source>
</evidence>
<evidence type="ECO:0000259" key="8">
    <source>
        <dbReference type="PROSITE" id="PS50928"/>
    </source>
</evidence>
<keyword evidence="2 7" id="KW-0813">Transport</keyword>
<proteinExistence type="inferred from homology"/>
<dbReference type="PANTHER" id="PTHR30193:SF44">
    <property type="entry name" value="LACTOSE TRANSPORT SYSTEM PERMEASE PROTEIN LACF"/>
    <property type="match status" value="1"/>
</dbReference>
<evidence type="ECO:0000256" key="4">
    <source>
        <dbReference type="ARBA" id="ARBA00022692"/>
    </source>
</evidence>
<organism evidence="9 10">
    <name type="scientific">Cohnella ginsengisoli</name>
    <dbReference type="NCBI Taxonomy" id="425004"/>
    <lineage>
        <taxon>Bacteria</taxon>
        <taxon>Bacillati</taxon>
        <taxon>Bacillota</taxon>
        <taxon>Bacilli</taxon>
        <taxon>Bacillales</taxon>
        <taxon>Paenibacillaceae</taxon>
        <taxon>Cohnella</taxon>
    </lineage>
</organism>
<sequence>MKQSVLHRMKRDRIYLLLLIPVLFYYLLFHYVPMFGIVVSFMDYNLFKGVWHSPWVGLKHYRMFFSNPDAWLIVRNTLLLGLYKFIFAFPAPIALAILFYEMRWKKFRRFVQSVSYLPFFLSSVVLSSIMIMLLSPSTGWINKAIQSLGFEPINFLQRPEWFRTIYIASDIWQMTGYGTIIFLAALAAIDPQLYEAARMDGANRWKQTVHVTLPGIIPAIVIMFILSISGIINIPFDKAFLLGNAGNLDTADIISTYVYRIGILGGGMSYATAINLSLGLVTMLLVYLTNVASRKVGETSLW</sequence>
<evidence type="ECO:0000313" key="9">
    <source>
        <dbReference type="EMBL" id="MDG0792136.1"/>
    </source>
</evidence>
<dbReference type="InterPro" id="IPR035906">
    <property type="entry name" value="MetI-like_sf"/>
</dbReference>
<feature type="transmembrane region" description="Helical" evidence="7">
    <location>
        <begin position="114"/>
        <end position="134"/>
    </location>
</feature>
<dbReference type="GO" id="GO:0005886">
    <property type="term" value="C:plasma membrane"/>
    <property type="evidence" value="ECO:0007669"/>
    <property type="project" value="UniProtKB-SubCell"/>
</dbReference>
<keyword evidence="3" id="KW-1003">Cell membrane</keyword>
<evidence type="ECO:0000256" key="3">
    <source>
        <dbReference type="ARBA" id="ARBA00022475"/>
    </source>
</evidence>
<evidence type="ECO:0000256" key="1">
    <source>
        <dbReference type="ARBA" id="ARBA00004651"/>
    </source>
</evidence>
<accession>A0A9X4KHX9</accession>
<protein>
    <submittedName>
        <fullName evidence="9">ABC transporter permease subunit</fullName>
    </submittedName>
</protein>
<keyword evidence="4 7" id="KW-0812">Transmembrane</keyword>
<dbReference type="Pfam" id="PF00528">
    <property type="entry name" value="BPD_transp_1"/>
    <property type="match status" value="1"/>
</dbReference>
<dbReference type="CDD" id="cd06261">
    <property type="entry name" value="TM_PBP2"/>
    <property type="match status" value="1"/>
</dbReference>
<dbReference type="GO" id="GO:0055085">
    <property type="term" value="P:transmembrane transport"/>
    <property type="evidence" value="ECO:0007669"/>
    <property type="project" value="InterPro"/>
</dbReference>
<dbReference type="Proteomes" id="UP001153387">
    <property type="component" value="Unassembled WGS sequence"/>
</dbReference>
<dbReference type="RefSeq" id="WP_277565959.1">
    <property type="nucleotide sequence ID" value="NZ_JAPDHZ010000003.1"/>
</dbReference>
<evidence type="ECO:0000256" key="2">
    <source>
        <dbReference type="ARBA" id="ARBA00022448"/>
    </source>
</evidence>
<reference evidence="9 10" key="1">
    <citation type="submission" date="2022-10" db="EMBL/GenBank/DDBJ databases">
        <title>Comparative genomic analysis of Cohnella hashimotonis sp. nov., isolated from the International Space Station.</title>
        <authorList>
            <person name="Simpson A."/>
            <person name="Venkateswaran K."/>
        </authorList>
    </citation>
    <scope>NUCLEOTIDE SEQUENCE [LARGE SCALE GENOMIC DNA]</scope>
    <source>
        <strain evidence="9 10">DSM 18997</strain>
    </source>
</reference>
<feature type="transmembrane region" description="Helical" evidence="7">
    <location>
        <begin position="209"/>
        <end position="232"/>
    </location>
</feature>
<dbReference type="InterPro" id="IPR051393">
    <property type="entry name" value="ABC_transporter_permease"/>
</dbReference>
<name>A0A9X4KHX9_9BACL</name>
<evidence type="ECO:0000313" key="10">
    <source>
        <dbReference type="Proteomes" id="UP001153387"/>
    </source>
</evidence>
<comment type="similarity">
    <text evidence="7">Belongs to the binding-protein-dependent transport system permease family.</text>
</comment>